<evidence type="ECO:0000313" key="2">
    <source>
        <dbReference type="Proteomes" id="UP000243459"/>
    </source>
</evidence>
<proteinExistence type="predicted"/>
<sequence length="87" mass="9339">MAPKTAMNKVKGKGVAGPSDDPAVLSAFSVVHPSVPIPPYGAFGADGTQTMEYDFHYYSLEGIPMFGDQEQKNLNFFLSLPFILLGA</sequence>
<protein>
    <submittedName>
        <fullName evidence="1">Uncharacterized protein</fullName>
    </submittedName>
</protein>
<dbReference type="EMBL" id="CM007384">
    <property type="protein sequence ID" value="ONK72772.1"/>
    <property type="molecule type" value="Genomic_DNA"/>
</dbReference>
<dbReference type="AlphaFoldDB" id="A0A5P1F3N1"/>
<evidence type="ECO:0000313" key="1">
    <source>
        <dbReference type="EMBL" id="ONK72772.1"/>
    </source>
</evidence>
<keyword evidence="2" id="KW-1185">Reference proteome</keyword>
<name>A0A5P1F3N1_ASPOF</name>
<accession>A0A5P1F3N1</accession>
<dbReference type="Proteomes" id="UP000243459">
    <property type="component" value="Chromosome 4"/>
</dbReference>
<organism evidence="1 2">
    <name type="scientific">Asparagus officinalis</name>
    <name type="common">Garden asparagus</name>
    <dbReference type="NCBI Taxonomy" id="4686"/>
    <lineage>
        <taxon>Eukaryota</taxon>
        <taxon>Viridiplantae</taxon>
        <taxon>Streptophyta</taxon>
        <taxon>Embryophyta</taxon>
        <taxon>Tracheophyta</taxon>
        <taxon>Spermatophyta</taxon>
        <taxon>Magnoliopsida</taxon>
        <taxon>Liliopsida</taxon>
        <taxon>Asparagales</taxon>
        <taxon>Asparagaceae</taxon>
        <taxon>Asparagoideae</taxon>
        <taxon>Asparagus</taxon>
    </lineage>
</organism>
<dbReference type="Gramene" id="ONK72772">
    <property type="protein sequence ID" value="ONK72772"/>
    <property type="gene ID" value="A4U43_C04F23050"/>
</dbReference>
<reference evidence="2" key="1">
    <citation type="journal article" date="2017" name="Nat. Commun.">
        <title>The asparagus genome sheds light on the origin and evolution of a young Y chromosome.</title>
        <authorList>
            <person name="Harkess A."/>
            <person name="Zhou J."/>
            <person name="Xu C."/>
            <person name="Bowers J.E."/>
            <person name="Van der Hulst R."/>
            <person name="Ayyampalayam S."/>
            <person name="Mercati F."/>
            <person name="Riccardi P."/>
            <person name="McKain M.R."/>
            <person name="Kakrana A."/>
            <person name="Tang H."/>
            <person name="Ray J."/>
            <person name="Groenendijk J."/>
            <person name="Arikit S."/>
            <person name="Mathioni S.M."/>
            <person name="Nakano M."/>
            <person name="Shan H."/>
            <person name="Telgmann-Rauber A."/>
            <person name="Kanno A."/>
            <person name="Yue Z."/>
            <person name="Chen H."/>
            <person name="Li W."/>
            <person name="Chen Y."/>
            <person name="Xu X."/>
            <person name="Zhang Y."/>
            <person name="Luo S."/>
            <person name="Chen H."/>
            <person name="Gao J."/>
            <person name="Mao Z."/>
            <person name="Pires J.C."/>
            <person name="Luo M."/>
            <person name="Kudrna D."/>
            <person name="Wing R.A."/>
            <person name="Meyers B.C."/>
            <person name="Yi K."/>
            <person name="Kong H."/>
            <person name="Lavrijsen P."/>
            <person name="Sunseri F."/>
            <person name="Falavigna A."/>
            <person name="Ye Y."/>
            <person name="Leebens-Mack J.H."/>
            <person name="Chen G."/>
        </authorList>
    </citation>
    <scope>NUCLEOTIDE SEQUENCE [LARGE SCALE GENOMIC DNA]</scope>
    <source>
        <strain evidence="2">cv. DH0086</strain>
    </source>
</reference>
<gene>
    <name evidence="1" type="ORF">A4U43_C04F23050</name>
</gene>